<evidence type="ECO:0000256" key="7">
    <source>
        <dbReference type="ARBA" id="ARBA00022832"/>
    </source>
</evidence>
<dbReference type="PANTHER" id="PTHR12215">
    <property type="entry name" value="PHOSPHOPANTETHEINE TRANSFERASE"/>
    <property type="match status" value="1"/>
</dbReference>
<dbReference type="Pfam" id="PF01648">
    <property type="entry name" value="ACPS"/>
    <property type="match status" value="1"/>
</dbReference>
<dbReference type="Gene3D" id="3.90.470.20">
    <property type="entry name" value="4'-phosphopantetheinyl transferase domain"/>
    <property type="match status" value="1"/>
</dbReference>
<keyword evidence="6 11" id="KW-0479">Metal-binding</keyword>
<dbReference type="SUPFAM" id="SSF56214">
    <property type="entry name" value="4'-phosphopantetheinyl transferase"/>
    <property type="match status" value="1"/>
</dbReference>
<dbReference type="InterPro" id="IPR008278">
    <property type="entry name" value="4-PPantetheinyl_Trfase_dom"/>
</dbReference>
<dbReference type="NCBIfam" id="TIGR00516">
    <property type="entry name" value="acpS"/>
    <property type="match status" value="1"/>
</dbReference>
<dbReference type="EC" id="2.7.8.7" evidence="11"/>
<keyword evidence="10 11" id="KW-0275">Fatty acid biosynthesis</keyword>
<dbReference type="InterPro" id="IPR004568">
    <property type="entry name" value="Ppantetheine-prot_Trfase_dom"/>
</dbReference>
<evidence type="ECO:0000313" key="16">
    <source>
        <dbReference type="Proteomes" id="UP000527860"/>
    </source>
</evidence>
<dbReference type="OrthoDB" id="517356at2"/>
<dbReference type="Proteomes" id="UP000527860">
    <property type="component" value="Unassembled WGS sequence"/>
</dbReference>
<evidence type="ECO:0000313" key="13">
    <source>
        <dbReference type="EMBL" id="KIH70468.1"/>
    </source>
</evidence>
<reference evidence="13 15" key="1">
    <citation type="submission" date="2015-01" db="EMBL/GenBank/DDBJ databases">
        <title>Genome sequences of high lactate-tolerant strain Salinicoccus roseus W12 with industrial interest.</title>
        <authorList>
            <person name="Wang H."/>
            <person name="Yu B."/>
        </authorList>
    </citation>
    <scope>NUCLEOTIDE SEQUENCE [LARGE SCALE GENOMIC DNA]</scope>
    <source>
        <strain evidence="13 15">W12</strain>
    </source>
</reference>
<comment type="similarity">
    <text evidence="2">Belongs to the P-Pant transferase superfamily. Gsp/Sfp/HetI/AcpT family.</text>
</comment>
<reference evidence="16" key="2">
    <citation type="submission" date="2020-04" db="EMBL/GenBank/DDBJ databases">
        <title>Genome analysis and biological profiling of marine Cellulosimicrobium funkei MOSEL-ME6.</title>
        <authorList>
            <person name="Tanveer F."/>
            <person name="Xie Y."/>
            <person name="Shinwari Z.K."/>
        </authorList>
    </citation>
    <scope>NUCLEOTIDE SEQUENCE [LARGE SCALE GENOMIC DNA]</scope>
    <source>
        <strain evidence="16">MOSEL-ME25</strain>
    </source>
</reference>
<protein>
    <recommendedName>
        <fullName evidence="11">Holo-[acyl-carrier-protein] synthase</fullName>
        <shortName evidence="11">Holo-ACP synthase</shortName>
        <ecNumber evidence="11">2.7.8.7</ecNumber>
    </recommendedName>
    <alternativeName>
        <fullName evidence="11">4'-phosphopantetheinyl transferase AcpS</fullName>
    </alternativeName>
</protein>
<dbReference type="NCBIfam" id="TIGR00556">
    <property type="entry name" value="pantethn_trn"/>
    <property type="match status" value="1"/>
</dbReference>
<evidence type="ECO:0000256" key="3">
    <source>
        <dbReference type="ARBA" id="ARBA00022490"/>
    </source>
</evidence>
<gene>
    <name evidence="11 14" type="primary">acpS</name>
    <name evidence="14" type="ORF">F7P68_0008415</name>
    <name evidence="13" type="ORF">SN16_07050</name>
</gene>
<keyword evidence="3 11" id="KW-0963">Cytoplasm</keyword>
<dbReference type="EMBL" id="JXII01000006">
    <property type="protein sequence ID" value="KIH70468.1"/>
    <property type="molecule type" value="Genomic_DNA"/>
</dbReference>
<evidence type="ECO:0000256" key="11">
    <source>
        <dbReference type="HAMAP-Rule" id="MF_00101"/>
    </source>
</evidence>
<evidence type="ECO:0000256" key="8">
    <source>
        <dbReference type="ARBA" id="ARBA00022842"/>
    </source>
</evidence>
<dbReference type="Proteomes" id="UP000031546">
    <property type="component" value="Unassembled WGS sequence"/>
</dbReference>
<dbReference type="GO" id="GO:0005829">
    <property type="term" value="C:cytosol"/>
    <property type="evidence" value="ECO:0007669"/>
    <property type="project" value="TreeGrafter"/>
</dbReference>
<evidence type="ECO:0000256" key="6">
    <source>
        <dbReference type="ARBA" id="ARBA00022723"/>
    </source>
</evidence>
<dbReference type="AlphaFoldDB" id="A0A0C2DKE4"/>
<evidence type="ECO:0000256" key="5">
    <source>
        <dbReference type="ARBA" id="ARBA00022679"/>
    </source>
</evidence>
<dbReference type="InterPro" id="IPR002582">
    <property type="entry name" value="ACPS"/>
</dbReference>
<comment type="subcellular location">
    <subcellularLocation>
        <location evidence="11">Cytoplasm</location>
    </subcellularLocation>
</comment>
<dbReference type="HAMAP" id="MF_00101">
    <property type="entry name" value="AcpS"/>
    <property type="match status" value="1"/>
</dbReference>
<comment type="catalytic activity">
    <reaction evidence="11">
        <text>apo-[ACP] + CoA = holo-[ACP] + adenosine 3',5'-bisphosphate + H(+)</text>
        <dbReference type="Rhea" id="RHEA:12068"/>
        <dbReference type="Rhea" id="RHEA-COMP:9685"/>
        <dbReference type="Rhea" id="RHEA-COMP:9690"/>
        <dbReference type="ChEBI" id="CHEBI:15378"/>
        <dbReference type="ChEBI" id="CHEBI:29999"/>
        <dbReference type="ChEBI" id="CHEBI:57287"/>
        <dbReference type="ChEBI" id="CHEBI:58343"/>
        <dbReference type="ChEBI" id="CHEBI:64479"/>
        <dbReference type="EC" id="2.7.8.7"/>
    </reaction>
</comment>
<evidence type="ECO:0000256" key="10">
    <source>
        <dbReference type="ARBA" id="ARBA00023160"/>
    </source>
</evidence>
<dbReference type="STRING" id="45670.SN16_07050"/>
<keyword evidence="8 11" id="KW-0460">Magnesium</keyword>
<sequence length="115" mass="12869">MIAGLGTDIIEIERIQRVEEKDNRLSRRILSPEEMERYRQFSDAGRRMEYLAGRFAVKEAYSKALGTGIGSAAAFRDIVCLNDAGGKPYIVNDQHAHVSISHSKAYVVATVIIER</sequence>
<comment type="similarity">
    <text evidence="11">Belongs to the P-Pant transferase superfamily. AcpS family.</text>
</comment>
<dbReference type="GO" id="GO:0006633">
    <property type="term" value="P:fatty acid biosynthetic process"/>
    <property type="evidence" value="ECO:0007669"/>
    <property type="project" value="UniProtKB-UniRule"/>
</dbReference>
<dbReference type="RefSeq" id="WP_040105926.1">
    <property type="nucleotide sequence ID" value="NZ_BMCA01000002.1"/>
</dbReference>
<accession>A0A0C2DKE4</accession>
<dbReference type="GO" id="GO:0000287">
    <property type="term" value="F:magnesium ion binding"/>
    <property type="evidence" value="ECO:0007669"/>
    <property type="project" value="UniProtKB-UniRule"/>
</dbReference>
<evidence type="ECO:0000256" key="2">
    <source>
        <dbReference type="ARBA" id="ARBA00010990"/>
    </source>
</evidence>
<keyword evidence="7 11" id="KW-0276">Fatty acid metabolism</keyword>
<feature type="domain" description="4'-phosphopantetheinyl transferase" evidence="12">
    <location>
        <begin position="4"/>
        <end position="110"/>
    </location>
</feature>
<dbReference type="GO" id="GO:0008897">
    <property type="term" value="F:holo-[acyl-carrier-protein] synthase activity"/>
    <property type="evidence" value="ECO:0007669"/>
    <property type="project" value="UniProtKB-UniRule"/>
</dbReference>
<dbReference type="GeneID" id="77845310"/>
<dbReference type="InterPro" id="IPR037143">
    <property type="entry name" value="4-PPantetheinyl_Trfase_dom_sf"/>
</dbReference>
<organism evidence="13 15">
    <name type="scientific">Salinicoccus roseus</name>
    <dbReference type="NCBI Taxonomy" id="45670"/>
    <lineage>
        <taxon>Bacteria</taxon>
        <taxon>Bacillati</taxon>
        <taxon>Bacillota</taxon>
        <taxon>Bacilli</taxon>
        <taxon>Bacillales</taxon>
        <taxon>Staphylococcaceae</taxon>
        <taxon>Salinicoccus</taxon>
    </lineage>
</organism>
<dbReference type="InterPro" id="IPR050559">
    <property type="entry name" value="P-Pant_transferase_sf"/>
</dbReference>
<dbReference type="EMBL" id="JABEVU030000001">
    <property type="protein sequence ID" value="MDB0580552.1"/>
    <property type="molecule type" value="Genomic_DNA"/>
</dbReference>
<evidence type="ECO:0000256" key="4">
    <source>
        <dbReference type="ARBA" id="ARBA00022516"/>
    </source>
</evidence>
<evidence type="ECO:0000259" key="12">
    <source>
        <dbReference type="Pfam" id="PF01648"/>
    </source>
</evidence>
<keyword evidence="4 11" id="KW-0444">Lipid biosynthesis</keyword>
<evidence type="ECO:0000313" key="15">
    <source>
        <dbReference type="Proteomes" id="UP000031546"/>
    </source>
</evidence>
<dbReference type="PANTHER" id="PTHR12215:SF10">
    <property type="entry name" value="L-AMINOADIPATE-SEMIALDEHYDE DEHYDROGENASE-PHOSPHOPANTETHEINYL TRANSFERASE"/>
    <property type="match status" value="1"/>
</dbReference>
<comment type="caution">
    <text evidence="13">The sequence shown here is derived from an EMBL/GenBank/DDBJ whole genome shotgun (WGS) entry which is preliminary data.</text>
</comment>
<dbReference type="GO" id="GO:0019878">
    <property type="term" value="P:lysine biosynthetic process via aminoadipic acid"/>
    <property type="evidence" value="ECO:0007669"/>
    <property type="project" value="TreeGrafter"/>
</dbReference>
<name>A0A0C2DKE4_9STAP</name>
<reference evidence="14 16" key="4">
    <citation type="submission" date="2022-12" db="EMBL/GenBank/DDBJ databases">
        <title>Genome analysis and biological profiling of marine Salinicoccus roseus MOSEL-ME25.</title>
        <authorList>
            <person name="Mirza F.T."/>
            <person name="Xie Y."/>
            <person name="Shinwari Z.K."/>
        </authorList>
    </citation>
    <scope>NUCLEOTIDE SEQUENCE [LARGE SCALE GENOMIC DNA]</scope>
    <source>
        <strain evidence="14 16">MOSEL-ME25</strain>
    </source>
</reference>
<evidence type="ECO:0000256" key="1">
    <source>
        <dbReference type="ARBA" id="ARBA00001946"/>
    </source>
</evidence>
<keyword evidence="5 11" id="KW-0808">Transferase</keyword>
<comment type="function">
    <text evidence="11">Transfers the 4'-phosphopantetheine moiety from coenzyme A to a Ser of acyl-carrier-protein.</text>
</comment>
<evidence type="ECO:0000313" key="14">
    <source>
        <dbReference type="EMBL" id="MDB0580552.1"/>
    </source>
</evidence>
<evidence type="ECO:0000256" key="9">
    <source>
        <dbReference type="ARBA" id="ARBA00023098"/>
    </source>
</evidence>
<feature type="binding site" evidence="11">
    <location>
        <position position="59"/>
    </location>
    <ligand>
        <name>Mg(2+)</name>
        <dbReference type="ChEBI" id="CHEBI:18420"/>
    </ligand>
</feature>
<comment type="cofactor">
    <cofactor evidence="1 11">
        <name>Mg(2+)</name>
        <dbReference type="ChEBI" id="CHEBI:18420"/>
    </cofactor>
</comment>
<keyword evidence="16" id="KW-1185">Reference proteome</keyword>
<proteinExistence type="inferred from homology"/>
<feature type="binding site" evidence="11">
    <location>
        <position position="8"/>
    </location>
    <ligand>
        <name>Mg(2+)</name>
        <dbReference type="ChEBI" id="CHEBI:18420"/>
    </ligand>
</feature>
<reference evidence="14" key="3">
    <citation type="submission" date="2020-04" db="EMBL/GenBank/DDBJ databases">
        <authorList>
            <person name="Tanveer F."/>
            <person name="Xie Y."/>
            <person name="Shinwari Z.K."/>
        </authorList>
    </citation>
    <scope>NUCLEOTIDE SEQUENCE</scope>
    <source>
        <strain evidence="14">MOSEL-ME25</strain>
    </source>
</reference>
<keyword evidence="9 11" id="KW-0443">Lipid metabolism</keyword>